<accession>A0A1Q9JKP5</accession>
<organism evidence="1 2">
    <name type="scientific">Hornefia porci</name>
    <dbReference type="NCBI Taxonomy" id="2652292"/>
    <lineage>
        <taxon>Bacteria</taxon>
        <taxon>Bacillati</taxon>
        <taxon>Bacillota</taxon>
        <taxon>Clostridia</taxon>
        <taxon>Peptostreptococcales</taxon>
        <taxon>Anaerovoracaceae</taxon>
        <taxon>Hornefia</taxon>
    </lineage>
</organism>
<evidence type="ECO:0000313" key="2">
    <source>
        <dbReference type="Proteomes" id="UP000187404"/>
    </source>
</evidence>
<protein>
    <submittedName>
        <fullName evidence="1">Uncharacterized protein</fullName>
    </submittedName>
</protein>
<dbReference type="Proteomes" id="UP000187404">
    <property type="component" value="Unassembled WGS sequence"/>
</dbReference>
<sequence length="168" mass="18685">MEKKDIIAATQALSGAQLAWNSSETVTVRDLEGNPIDINVRGGMPLTDIFDLIMEVAGPSVSEGHYNDLFGDMIMAQAIIDRLTDIPLPEDPGQMEIDQCYELVFGYDGIIRKLNPDGPARFLIDRILAYSKSVAENILRTPFDPDDADDEMDPEVIGLEELKKMRKN</sequence>
<dbReference type="STRING" id="1261640.BHK98_12135"/>
<dbReference type="AlphaFoldDB" id="A0A1Q9JKP5"/>
<dbReference type="RefSeq" id="WP_075714618.1">
    <property type="nucleotide sequence ID" value="NZ_MJIE01000001.1"/>
</dbReference>
<name>A0A1Q9JKP5_9FIRM</name>
<keyword evidence="2" id="KW-1185">Reference proteome</keyword>
<proteinExistence type="predicted"/>
<gene>
    <name evidence="1" type="ORF">BHK98_12135</name>
</gene>
<reference evidence="1 2" key="1">
    <citation type="journal article" date="2016" name="Appl. Environ. Microbiol.">
        <title>Function and Phylogeny of Bacterial Butyryl Coenzyme A:Acetate Transferases and Their Diversity in the Proximal Colon of Swine.</title>
        <authorList>
            <person name="Trachsel J."/>
            <person name="Bayles D.O."/>
            <person name="Looft T."/>
            <person name="Levine U.Y."/>
            <person name="Allen H.K."/>
        </authorList>
    </citation>
    <scope>NUCLEOTIDE SEQUENCE [LARGE SCALE GENOMIC DNA]</scope>
    <source>
        <strain evidence="1 2">68-3-10</strain>
    </source>
</reference>
<dbReference type="EMBL" id="MJIE01000001">
    <property type="protein sequence ID" value="OLR56746.1"/>
    <property type="molecule type" value="Genomic_DNA"/>
</dbReference>
<comment type="caution">
    <text evidence="1">The sequence shown here is derived from an EMBL/GenBank/DDBJ whole genome shotgun (WGS) entry which is preliminary data.</text>
</comment>
<evidence type="ECO:0000313" key="1">
    <source>
        <dbReference type="EMBL" id="OLR56746.1"/>
    </source>
</evidence>